<sequence>MAMRFMVRKRALYMVTPIVDFSLASPEEWKWLMEQWVALAPTMVLPGTLLEMFQG</sequence>
<reference evidence="1" key="2">
    <citation type="submission" date="2002-07" db="EMBL/GenBank/DDBJ databases">
        <title>Oryza sativa nipponbare(GA3) genomic DNA, chromosome 8, PAC clone:P0610E02.</title>
        <authorList>
            <person name="Sasaki T."/>
            <person name="Matsumoto T."/>
            <person name="Katayose Y."/>
        </authorList>
    </citation>
    <scope>NUCLEOTIDE SEQUENCE</scope>
</reference>
<proteinExistence type="predicted"/>
<dbReference type="EMBL" id="AP005531">
    <property type="protein sequence ID" value="BAD05772.1"/>
    <property type="molecule type" value="Genomic_DNA"/>
</dbReference>
<dbReference type="EMBL" id="AP005505">
    <property type="protein sequence ID" value="BAD05733.1"/>
    <property type="molecule type" value="Genomic_DNA"/>
</dbReference>
<reference evidence="3" key="4">
    <citation type="journal article" date="2008" name="Nucleic Acids Res.">
        <title>The rice annotation project database (RAP-DB): 2008 update.</title>
        <authorList>
            <consortium name="The rice annotation project (RAP)"/>
        </authorList>
    </citation>
    <scope>GENOME REANNOTATION</scope>
    <source>
        <strain evidence="3">cv. Nipponbare</strain>
    </source>
</reference>
<evidence type="ECO:0000313" key="1">
    <source>
        <dbReference type="EMBL" id="BAD05733.1"/>
    </source>
</evidence>
<accession>Q6YZA5</accession>
<reference evidence="3" key="3">
    <citation type="journal article" date="2005" name="Nature">
        <title>The map-based sequence of the rice genome.</title>
        <authorList>
            <consortium name="International rice genome sequencing project (IRGSP)"/>
            <person name="Matsumoto T."/>
            <person name="Wu J."/>
            <person name="Kanamori H."/>
            <person name="Katayose Y."/>
            <person name="Fujisawa M."/>
            <person name="Namiki N."/>
            <person name="Mizuno H."/>
            <person name="Yamamoto K."/>
            <person name="Antonio B.A."/>
            <person name="Baba T."/>
            <person name="Sakata K."/>
            <person name="Nagamura Y."/>
            <person name="Aoki H."/>
            <person name="Arikawa K."/>
            <person name="Arita K."/>
            <person name="Bito T."/>
            <person name="Chiden Y."/>
            <person name="Fujitsuka N."/>
            <person name="Fukunaka R."/>
            <person name="Hamada M."/>
            <person name="Harada C."/>
            <person name="Hayashi A."/>
            <person name="Hijishita S."/>
            <person name="Honda M."/>
            <person name="Hosokawa S."/>
            <person name="Ichikawa Y."/>
            <person name="Idonuma A."/>
            <person name="Iijima M."/>
            <person name="Ikeda M."/>
            <person name="Ikeno M."/>
            <person name="Ito K."/>
            <person name="Ito S."/>
            <person name="Ito T."/>
            <person name="Ito Y."/>
            <person name="Ito Y."/>
            <person name="Iwabuchi A."/>
            <person name="Kamiya K."/>
            <person name="Karasawa W."/>
            <person name="Kurita K."/>
            <person name="Katagiri S."/>
            <person name="Kikuta A."/>
            <person name="Kobayashi H."/>
            <person name="Kobayashi N."/>
            <person name="Machita K."/>
            <person name="Maehara T."/>
            <person name="Masukawa M."/>
            <person name="Mizubayashi T."/>
            <person name="Mukai Y."/>
            <person name="Nagasaki H."/>
            <person name="Nagata Y."/>
            <person name="Naito S."/>
            <person name="Nakashima M."/>
            <person name="Nakama Y."/>
            <person name="Nakamichi Y."/>
            <person name="Nakamura M."/>
            <person name="Meguro A."/>
            <person name="Negishi M."/>
            <person name="Ohta I."/>
            <person name="Ohta T."/>
            <person name="Okamoto M."/>
            <person name="Ono N."/>
            <person name="Saji S."/>
            <person name="Sakaguchi M."/>
            <person name="Sakai K."/>
            <person name="Shibata M."/>
            <person name="Shimokawa T."/>
            <person name="Song J."/>
            <person name="Takazaki Y."/>
            <person name="Terasawa K."/>
            <person name="Tsugane M."/>
            <person name="Tsuji K."/>
            <person name="Ueda S."/>
            <person name="Waki K."/>
            <person name="Yamagata H."/>
            <person name="Yamamoto M."/>
            <person name="Yamamoto S."/>
            <person name="Yamane H."/>
            <person name="Yoshiki S."/>
            <person name="Yoshihara R."/>
            <person name="Yukawa K."/>
            <person name="Zhong H."/>
            <person name="Yano M."/>
            <person name="Yuan Q."/>
            <person name="Ouyang S."/>
            <person name="Liu J."/>
            <person name="Jones K.M."/>
            <person name="Gansberger K."/>
            <person name="Moffat K."/>
            <person name="Hill J."/>
            <person name="Bera J."/>
            <person name="Fadrosh D."/>
            <person name="Jin S."/>
            <person name="Johri S."/>
            <person name="Kim M."/>
            <person name="Overton L."/>
            <person name="Reardon M."/>
            <person name="Tsitrin T."/>
            <person name="Vuong H."/>
            <person name="Weaver B."/>
            <person name="Ciecko A."/>
            <person name="Tallon L."/>
            <person name="Jackson J."/>
            <person name="Pai G."/>
            <person name="Aken S.V."/>
            <person name="Utterback T."/>
            <person name="Reidmuller S."/>
            <person name="Feldblyum T."/>
            <person name="Hsiao J."/>
            <person name="Zismann V."/>
            <person name="Iobst S."/>
            <person name="de Vazeille A.R."/>
            <person name="Buell C.R."/>
            <person name="Ying K."/>
            <person name="Li Y."/>
            <person name="Lu T."/>
            <person name="Huang Y."/>
            <person name="Zhao Q."/>
            <person name="Feng Q."/>
            <person name="Zhang L."/>
            <person name="Zhu J."/>
            <person name="Weng Q."/>
            <person name="Mu J."/>
            <person name="Lu Y."/>
            <person name="Fan D."/>
            <person name="Liu Y."/>
            <person name="Guan J."/>
            <person name="Zhang Y."/>
            <person name="Yu S."/>
            <person name="Liu X."/>
            <person name="Zhang Y."/>
            <person name="Hong G."/>
            <person name="Han B."/>
            <person name="Choisne N."/>
            <person name="Demange N."/>
            <person name="Orjeda G."/>
            <person name="Samain S."/>
            <person name="Cattolico L."/>
            <person name="Pelletier E."/>
            <person name="Couloux A."/>
            <person name="Segurens B."/>
            <person name="Wincker P."/>
            <person name="D'Hont A."/>
            <person name="Scarpelli C."/>
            <person name="Weissenbach J."/>
            <person name="Salanoubat M."/>
            <person name="Quetier F."/>
            <person name="Yu Y."/>
            <person name="Kim H.R."/>
            <person name="Rambo T."/>
            <person name="Currie J."/>
            <person name="Collura K."/>
            <person name="Luo M."/>
            <person name="Yang T."/>
            <person name="Ammiraju J.S.S."/>
            <person name="Engler F."/>
            <person name="Soderlund C."/>
            <person name="Wing R.A."/>
            <person name="Palmer L.E."/>
            <person name="de la Bastide M."/>
            <person name="Spiegel L."/>
            <person name="Nascimento L."/>
            <person name="Zutavern T."/>
            <person name="O'Shaughnessy A."/>
            <person name="Dike S."/>
            <person name="Dedhia N."/>
            <person name="Preston R."/>
            <person name="Balija V."/>
            <person name="McCombie W.R."/>
            <person name="Chow T."/>
            <person name="Chen H."/>
            <person name="Chung M."/>
            <person name="Chen C."/>
            <person name="Shaw J."/>
            <person name="Wu H."/>
            <person name="Hsiao K."/>
            <person name="Chao Y."/>
            <person name="Chu M."/>
            <person name="Cheng C."/>
            <person name="Hour A."/>
            <person name="Lee P."/>
            <person name="Lin S."/>
            <person name="Lin Y."/>
            <person name="Liou J."/>
            <person name="Liu S."/>
            <person name="Hsing Y."/>
            <person name="Raghuvanshi S."/>
            <person name="Mohanty A."/>
            <person name="Bharti A.K."/>
            <person name="Gaur A."/>
            <person name="Gupta V."/>
            <person name="Kumar D."/>
            <person name="Ravi V."/>
            <person name="Vij S."/>
            <person name="Kapur A."/>
            <person name="Khurana P."/>
            <person name="Khurana P."/>
            <person name="Khurana J.P."/>
            <person name="Tyagi A.K."/>
            <person name="Gaikwad K."/>
            <person name="Singh A."/>
            <person name="Dalal V."/>
            <person name="Srivastava S."/>
            <person name="Dixit A."/>
            <person name="Pal A.K."/>
            <person name="Ghazi I.A."/>
            <person name="Yadav M."/>
            <person name="Pandit A."/>
            <person name="Bhargava A."/>
            <person name="Sureshbabu K."/>
            <person name="Batra K."/>
            <person name="Sharma T.R."/>
            <person name="Mohapatra T."/>
            <person name="Singh N.K."/>
            <person name="Messing J."/>
            <person name="Nelson A.B."/>
            <person name="Fuks G."/>
            <person name="Kavchok S."/>
            <person name="Keizer G."/>
            <person name="Linton E."/>
            <person name="Llaca V."/>
            <person name="Song R."/>
            <person name="Tanyolac B."/>
            <person name="Young S."/>
            <person name="Ho-Il K."/>
            <person name="Hahn J.H."/>
            <person name="Sangsakoo G."/>
            <person name="Vanavichit A."/>
            <person name="de Mattos Luiz.A.T."/>
            <person name="Zimmer P.D."/>
            <person name="Malone G."/>
            <person name="Dellagostin O."/>
            <person name="de Oliveira A.C."/>
            <person name="Bevan M."/>
            <person name="Bancroft I."/>
            <person name="Minx P."/>
            <person name="Cordum H."/>
            <person name="Wilson R."/>
            <person name="Cheng Z."/>
            <person name="Jin W."/>
            <person name="Jiang J."/>
            <person name="Leong S.A."/>
            <person name="Iwama H."/>
            <person name="Gojobori T."/>
            <person name="Itoh T."/>
            <person name="Niimura Y."/>
            <person name="Fujii Y."/>
            <person name="Habara T."/>
            <person name="Sakai H."/>
            <person name="Sato Y."/>
            <person name="Wilson G."/>
            <person name="Kumar K."/>
            <person name="McCouch S."/>
            <person name="Juretic N."/>
            <person name="Hoen D."/>
            <person name="Wright S."/>
            <person name="Bruskiewich R."/>
            <person name="Bureau T."/>
            <person name="Miyao A."/>
            <person name="Hirochika H."/>
            <person name="Nishikawa T."/>
            <person name="Kadowaki K."/>
            <person name="Sugiura M."/>
            <person name="Burr B."/>
            <person name="Sasaki T."/>
        </authorList>
    </citation>
    <scope>NUCLEOTIDE SEQUENCE [LARGE SCALE GENOMIC DNA]</scope>
    <source>
        <strain evidence="3">cv. Nipponbare</strain>
    </source>
</reference>
<dbReference type="Proteomes" id="UP000000763">
    <property type="component" value="Chromosome 8"/>
</dbReference>
<name>Q6YZA5_ORYSJ</name>
<gene>
    <name evidence="2" type="ORF">B1099H05.30</name>
    <name evidence="1" type="ORF">P0610E02.6</name>
</gene>
<evidence type="ECO:0000313" key="3">
    <source>
        <dbReference type="Proteomes" id="UP000000763"/>
    </source>
</evidence>
<dbReference type="AlphaFoldDB" id="Q6YZA5"/>
<reference evidence="2" key="1">
    <citation type="submission" date="2002-07" db="EMBL/GenBank/DDBJ databases">
        <title>Oryza sativa nipponbare(GA3) genomic DNA, chromosome 8, BAC clone:B1099H05.</title>
        <authorList>
            <person name="Sasaki T."/>
            <person name="Matsumoto T."/>
            <person name="Katayose Y."/>
        </authorList>
    </citation>
    <scope>NUCLEOTIDE SEQUENCE</scope>
</reference>
<protein>
    <submittedName>
        <fullName evidence="2">Uncharacterized protein</fullName>
    </submittedName>
</protein>
<organism evidence="2 3">
    <name type="scientific">Oryza sativa subsp. japonica</name>
    <name type="common">Rice</name>
    <dbReference type="NCBI Taxonomy" id="39947"/>
    <lineage>
        <taxon>Eukaryota</taxon>
        <taxon>Viridiplantae</taxon>
        <taxon>Streptophyta</taxon>
        <taxon>Embryophyta</taxon>
        <taxon>Tracheophyta</taxon>
        <taxon>Spermatophyta</taxon>
        <taxon>Magnoliopsida</taxon>
        <taxon>Liliopsida</taxon>
        <taxon>Poales</taxon>
        <taxon>Poaceae</taxon>
        <taxon>BOP clade</taxon>
        <taxon>Oryzoideae</taxon>
        <taxon>Oryzeae</taxon>
        <taxon>Oryzinae</taxon>
        <taxon>Oryza</taxon>
        <taxon>Oryza sativa</taxon>
    </lineage>
</organism>
<evidence type="ECO:0000313" key="2">
    <source>
        <dbReference type="EMBL" id="BAD05772.1"/>
    </source>
</evidence>